<organism evidence="2 3">
    <name type="scientific">Brevundimonas mediterranea</name>
    <dbReference type="NCBI Taxonomy" id="74329"/>
    <lineage>
        <taxon>Bacteria</taxon>
        <taxon>Pseudomonadati</taxon>
        <taxon>Pseudomonadota</taxon>
        <taxon>Alphaproteobacteria</taxon>
        <taxon>Caulobacterales</taxon>
        <taxon>Caulobacteraceae</taxon>
        <taxon>Brevundimonas</taxon>
    </lineage>
</organism>
<comment type="caution">
    <text evidence="2">The sequence shown here is derived from an EMBL/GenBank/DDBJ whole genome shotgun (WGS) entry which is preliminary data.</text>
</comment>
<gene>
    <name evidence="2" type="ORF">GGR11_001435</name>
</gene>
<protein>
    <recommendedName>
        <fullName evidence="1">Peptidase C39-like domain-containing protein</fullName>
    </recommendedName>
</protein>
<sequence length="196" mass="20951">MTELRGFPVYQQATDNSCWAATARAVLNYYGAGGGAVYASDQALGVAWQTASPSANPSHADINVQQSAAGALLDLGVNNAMDDAALPTWDEIVQQIDQGFPMLTIISGQPLAPGQARNPAAQQGHWMVIVGYQVIEGQQALIVMDPSYGRDFEYKQFDPAVCGPFPQGTPTQYWQNTSYLDPPAAAARLETPKSDS</sequence>
<dbReference type="InterPro" id="IPR039564">
    <property type="entry name" value="Peptidase_C39-like"/>
</dbReference>
<dbReference type="Gene3D" id="3.90.70.10">
    <property type="entry name" value="Cysteine proteinases"/>
    <property type="match status" value="1"/>
</dbReference>
<dbReference type="RefSeq" id="WP_183196046.1">
    <property type="nucleotide sequence ID" value="NZ_JACIDA010000001.1"/>
</dbReference>
<name>A0A7W6A283_9CAUL</name>
<accession>A0A7W6A283</accession>
<dbReference type="EMBL" id="JACIDA010000001">
    <property type="protein sequence ID" value="MBB3871921.1"/>
    <property type="molecule type" value="Genomic_DNA"/>
</dbReference>
<feature type="domain" description="Peptidase C39-like" evidence="1">
    <location>
        <begin position="6"/>
        <end position="146"/>
    </location>
</feature>
<dbReference type="AlphaFoldDB" id="A0A7W6A283"/>
<dbReference type="Proteomes" id="UP000532936">
    <property type="component" value="Unassembled WGS sequence"/>
</dbReference>
<dbReference type="Pfam" id="PF13529">
    <property type="entry name" value="Peptidase_C39_2"/>
    <property type="match status" value="1"/>
</dbReference>
<evidence type="ECO:0000313" key="3">
    <source>
        <dbReference type="Proteomes" id="UP000532936"/>
    </source>
</evidence>
<reference evidence="2 3" key="1">
    <citation type="submission" date="2020-08" db="EMBL/GenBank/DDBJ databases">
        <title>Genomic Encyclopedia of Type Strains, Phase IV (KMG-IV): sequencing the most valuable type-strain genomes for metagenomic binning, comparative biology and taxonomic classification.</title>
        <authorList>
            <person name="Goeker M."/>
        </authorList>
    </citation>
    <scope>NUCLEOTIDE SEQUENCE [LARGE SCALE GENOMIC DNA]</scope>
    <source>
        <strain evidence="2 3">DSM 14878</strain>
    </source>
</reference>
<evidence type="ECO:0000259" key="1">
    <source>
        <dbReference type="Pfam" id="PF13529"/>
    </source>
</evidence>
<evidence type="ECO:0000313" key="2">
    <source>
        <dbReference type="EMBL" id="MBB3871921.1"/>
    </source>
</evidence>
<proteinExistence type="predicted"/>